<evidence type="ECO:0000256" key="1">
    <source>
        <dbReference type="SAM" id="Phobius"/>
    </source>
</evidence>
<keyword evidence="1" id="KW-0812">Transmembrane</keyword>
<dbReference type="EMBL" id="UOFW01000090">
    <property type="protein sequence ID" value="VAX04382.1"/>
    <property type="molecule type" value="Genomic_DNA"/>
</dbReference>
<reference evidence="2" key="1">
    <citation type="submission" date="2018-06" db="EMBL/GenBank/DDBJ databases">
        <authorList>
            <person name="Zhirakovskaya E."/>
        </authorList>
    </citation>
    <scope>NUCLEOTIDE SEQUENCE</scope>
</reference>
<keyword evidence="1" id="KW-0472">Membrane</keyword>
<evidence type="ECO:0000313" key="2">
    <source>
        <dbReference type="EMBL" id="VAX04382.1"/>
    </source>
</evidence>
<gene>
    <name evidence="2" type="ORF">MNBD_ALPHA03-1165</name>
</gene>
<protein>
    <submittedName>
        <fullName evidence="2">Uncharacterized protein</fullName>
    </submittedName>
</protein>
<organism evidence="2">
    <name type="scientific">hydrothermal vent metagenome</name>
    <dbReference type="NCBI Taxonomy" id="652676"/>
    <lineage>
        <taxon>unclassified sequences</taxon>
        <taxon>metagenomes</taxon>
        <taxon>ecological metagenomes</taxon>
    </lineage>
</organism>
<sequence length="271" mass="30370">MYEKPQKTPLSHYLRTDHKIDGFRPDSYADHDLCDMCGGTVYNLDIKGIRSERNSRYQALFQNYEAAKGAGETHKIWQSIGGSTARQSHLVANNQKVKIDEKFRVGGEELFLPNDPIASLSETANCRCSVKYVREDGGPYVISGEERTDYLGSSHVHIQNPLDIFLPENHGYSVISVRMTSLGNNITAGKIPLTNLKIPRSGGNGITVEIRGFGDRYDKILRYPLDRAKSKIRYFAIHPSRAGVIMIQGITFAAIDVIVSGYTYFPTYDLE</sequence>
<keyword evidence="1" id="KW-1133">Transmembrane helix</keyword>
<name>A0A3B1AKV0_9ZZZZ</name>
<proteinExistence type="predicted"/>
<dbReference type="AlphaFoldDB" id="A0A3B1AKV0"/>
<accession>A0A3B1AKV0</accession>
<feature type="transmembrane region" description="Helical" evidence="1">
    <location>
        <begin position="242"/>
        <end position="265"/>
    </location>
</feature>